<dbReference type="OrthoDB" id="3418622at2"/>
<dbReference type="EMBL" id="LT629758">
    <property type="protein sequence ID" value="SDT67284.1"/>
    <property type="molecule type" value="Genomic_DNA"/>
</dbReference>
<accession>A0A1H2CA84</accession>
<proteinExistence type="predicted"/>
<dbReference type="STRING" id="113562.SAMN04489716_5452"/>
<keyword evidence="2" id="KW-1185">Reference proteome</keyword>
<dbReference type="Proteomes" id="UP000198688">
    <property type="component" value="Chromosome I"/>
</dbReference>
<evidence type="ECO:0000313" key="1">
    <source>
        <dbReference type="EMBL" id="SDT67284.1"/>
    </source>
</evidence>
<dbReference type="AlphaFoldDB" id="A0A1H2CA84"/>
<name>A0A1H2CA84_9ACTN</name>
<sequence>MSEFEILRQRFSPERMAPYLAAMNGDLGAALDLYSWNAGVSAALGETIGHVEVVLRNALHERLSAWSRQRFQEPRWYLVRGLGLQERAVDDIRAARTRVARSARPETPGRVVAELGLGFWRFLLANHYDGTLWRQTLHRAFPGQAQRRVIHDGVAVLHLCRNRLAHNEPIFNRPVADIHATALGVAGWICPVSQGWIQHHCRTVDCFVQRPRP</sequence>
<evidence type="ECO:0000313" key="2">
    <source>
        <dbReference type="Proteomes" id="UP000198688"/>
    </source>
</evidence>
<protein>
    <recommendedName>
        <fullName evidence="3">Abi-like protein</fullName>
    </recommendedName>
</protein>
<gene>
    <name evidence="1" type="ORF">SAMN04489716_5452</name>
</gene>
<organism evidence="1 2">
    <name type="scientific">Actinoplanes derwentensis</name>
    <dbReference type="NCBI Taxonomy" id="113562"/>
    <lineage>
        <taxon>Bacteria</taxon>
        <taxon>Bacillati</taxon>
        <taxon>Actinomycetota</taxon>
        <taxon>Actinomycetes</taxon>
        <taxon>Micromonosporales</taxon>
        <taxon>Micromonosporaceae</taxon>
        <taxon>Actinoplanes</taxon>
    </lineage>
</organism>
<reference evidence="1 2" key="1">
    <citation type="submission" date="2016-10" db="EMBL/GenBank/DDBJ databases">
        <authorList>
            <person name="de Groot N.N."/>
        </authorList>
    </citation>
    <scope>NUCLEOTIDE SEQUENCE [LARGE SCALE GENOMIC DNA]</scope>
    <source>
        <strain evidence="1 2">DSM 43941</strain>
    </source>
</reference>
<evidence type="ECO:0008006" key="3">
    <source>
        <dbReference type="Google" id="ProtNLM"/>
    </source>
</evidence>